<reference evidence="1 2" key="1">
    <citation type="submission" date="2019-05" db="EMBL/GenBank/DDBJ databases">
        <title>Another draft genome of Portunus trituberculatus and its Hox gene families provides insights of decapod evolution.</title>
        <authorList>
            <person name="Jeong J.-H."/>
            <person name="Song I."/>
            <person name="Kim S."/>
            <person name="Choi T."/>
            <person name="Kim D."/>
            <person name="Ryu S."/>
            <person name="Kim W."/>
        </authorList>
    </citation>
    <scope>NUCLEOTIDE SEQUENCE [LARGE SCALE GENOMIC DNA]</scope>
    <source>
        <tissue evidence="1">Muscle</tissue>
    </source>
</reference>
<evidence type="ECO:0000313" key="1">
    <source>
        <dbReference type="EMBL" id="MPD03201.1"/>
    </source>
</evidence>
<protein>
    <submittedName>
        <fullName evidence="1">Uncharacterized protein</fullName>
    </submittedName>
</protein>
<dbReference type="EMBL" id="VSRR010135132">
    <property type="protein sequence ID" value="MPD03201.1"/>
    <property type="molecule type" value="Genomic_DNA"/>
</dbReference>
<evidence type="ECO:0000313" key="2">
    <source>
        <dbReference type="Proteomes" id="UP000324222"/>
    </source>
</evidence>
<dbReference type="AlphaFoldDB" id="A0A5B7K278"/>
<name>A0A5B7K278_PORTR</name>
<comment type="caution">
    <text evidence="1">The sequence shown here is derived from an EMBL/GenBank/DDBJ whole genome shotgun (WGS) entry which is preliminary data.</text>
</comment>
<proteinExistence type="predicted"/>
<organism evidence="1 2">
    <name type="scientific">Portunus trituberculatus</name>
    <name type="common">Swimming crab</name>
    <name type="synonym">Neptunus trituberculatus</name>
    <dbReference type="NCBI Taxonomy" id="210409"/>
    <lineage>
        <taxon>Eukaryota</taxon>
        <taxon>Metazoa</taxon>
        <taxon>Ecdysozoa</taxon>
        <taxon>Arthropoda</taxon>
        <taxon>Crustacea</taxon>
        <taxon>Multicrustacea</taxon>
        <taxon>Malacostraca</taxon>
        <taxon>Eumalacostraca</taxon>
        <taxon>Eucarida</taxon>
        <taxon>Decapoda</taxon>
        <taxon>Pleocyemata</taxon>
        <taxon>Brachyura</taxon>
        <taxon>Eubrachyura</taxon>
        <taxon>Portunoidea</taxon>
        <taxon>Portunidae</taxon>
        <taxon>Portuninae</taxon>
        <taxon>Portunus</taxon>
    </lineage>
</organism>
<keyword evidence="2" id="KW-1185">Reference proteome</keyword>
<gene>
    <name evidence="1" type="ORF">E2C01_098826</name>
</gene>
<sequence>MCIPHPVVYTNPATQGVQILVTDGSYGR</sequence>
<accession>A0A5B7K278</accession>
<dbReference type="Proteomes" id="UP000324222">
    <property type="component" value="Unassembled WGS sequence"/>
</dbReference>